<proteinExistence type="predicted"/>
<feature type="compositionally biased region" description="Basic and acidic residues" evidence="1">
    <location>
        <begin position="16"/>
        <end position="40"/>
    </location>
</feature>
<evidence type="ECO:0000313" key="3">
    <source>
        <dbReference type="Proteomes" id="UP000182888"/>
    </source>
</evidence>
<dbReference type="AlphaFoldDB" id="A0A0K2VZ05"/>
<evidence type="ECO:0000256" key="1">
    <source>
        <dbReference type="SAM" id="MobiDB-lite"/>
    </source>
</evidence>
<name>A0A0K2VZ05_MESPL</name>
<feature type="region of interest" description="Disordered" evidence="1">
    <location>
        <begin position="1"/>
        <end position="46"/>
    </location>
</feature>
<protein>
    <submittedName>
        <fullName evidence="2">Uncharacterized protein</fullName>
    </submittedName>
</protein>
<organism evidence="2 3">
    <name type="scientific">Mesorhizobium plurifarium</name>
    <dbReference type="NCBI Taxonomy" id="69974"/>
    <lineage>
        <taxon>Bacteria</taxon>
        <taxon>Pseudomonadati</taxon>
        <taxon>Pseudomonadota</taxon>
        <taxon>Alphaproteobacteria</taxon>
        <taxon>Hyphomicrobiales</taxon>
        <taxon>Phyllobacteriaceae</taxon>
        <taxon>Mesorhizobium</taxon>
    </lineage>
</organism>
<reference evidence="3" key="1">
    <citation type="submission" date="2014-08" db="EMBL/GenBank/DDBJ databases">
        <authorList>
            <person name="Edwards T."/>
        </authorList>
    </citation>
    <scope>NUCLEOTIDE SEQUENCE [LARGE SCALE GENOMIC DNA]</scope>
</reference>
<evidence type="ECO:0000313" key="2">
    <source>
        <dbReference type="EMBL" id="CDX57696.1"/>
    </source>
</evidence>
<dbReference type="Proteomes" id="UP000182888">
    <property type="component" value="Unassembled WGS sequence"/>
</dbReference>
<sequence>MGQTGNRIGGQLRRNLRQEPWRQDADWPGPRPERPVDEGRSNVPAAVPLKTFQGAGLAPRLSFSRAHRPATRVRALTGSAANLQGDPSWQ</sequence>
<gene>
    <name evidence="2" type="ORF">MPL1032_220119</name>
</gene>
<accession>A0A0K2VZ05</accession>
<dbReference type="EMBL" id="CCND01000015">
    <property type="protein sequence ID" value="CDX57696.1"/>
    <property type="molecule type" value="Genomic_DNA"/>
</dbReference>